<proteinExistence type="predicted"/>
<keyword evidence="2" id="KW-1185">Reference proteome</keyword>
<dbReference type="Proteomes" id="UP000008311">
    <property type="component" value="Unassembled WGS sequence"/>
</dbReference>
<accession>B9TLM3</accession>
<protein>
    <submittedName>
        <fullName evidence="1">Uncharacterized protein</fullName>
    </submittedName>
</protein>
<sequence length="64" mass="7161">MVLKTPDRQTGKMVRLAILFNRSHNAIPFTLKGEGWKPLGVDFGVPAWLPPRSVVFYVGAPRLL</sequence>
<reference evidence="2" key="1">
    <citation type="journal article" date="2010" name="Nat. Biotechnol.">
        <title>Draft genome sequence of the oilseed species Ricinus communis.</title>
        <authorList>
            <person name="Chan A.P."/>
            <person name="Crabtree J."/>
            <person name="Zhao Q."/>
            <person name="Lorenzi H."/>
            <person name="Orvis J."/>
            <person name="Puiu D."/>
            <person name="Melake-Berhan A."/>
            <person name="Jones K.M."/>
            <person name="Redman J."/>
            <person name="Chen G."/>
            <person name="Cahoon E.B."/>
            <person name="Gedil M."/>
            <person name="Stanke M."/>
            <person name="Haas B.J."/>
            <person name="Wortman J.R."/>
            <person name="Fraser-Liggett C.M."/>
            <person name="Ravel J."/>
            <person name="Rabinowicz P.D."/>
        </authorList>
    </citation>
    <scope>NUCLEOTIDE SEQUENCE [LARGE SCALE GENOMIC DNA]</scope>
    <source>
        <strain evidence="2">cv. Hale</strain>
    </source>
</reference>
<dbReference type="AlphaFoldDB" id="B9TLM3"/>
<evidence type="ECO:0000313" key="1">
    <source>
        <dbReference type="EMBL" id="EEF23240.1"/>
    </source>
</evidence>
<organism evidence="1 2">
    <name type="scientific">Ricinus communis</name>
    <name type="common">Castor bean</name>
    <dbReference type="NCBI Taxonomy" id="3988"/>
    <lineage>
        <taxon>Eukaryota</taxon>
        <taxon>Viridiplantae</taxon>
        <taxon>Streptophyta</taxon>
        <taxon>Embryophyta</taxon>
        <taxon>Tracheophyta</taxon>
        <taxon>Spermatophyta</taxon>
        <taxon>Magnoliopsida</taxon>
        <taxon>eudicotyledons</taxon>
        <taxon>Gunneridae</taxon>
        <taxon>Pentapetalae</taxon>
        <taxon>rosids</taxon>
        <taxon>fabids</taxon>
        <taxon>Malpighiales</taxon>
        <taxon>Euphorbiaceae</taxon>
        <taxon>Acalyphoideae</taxon>
        <taxon>Acalypheae</taxon>
        <taxon>Ricinus</taxon>
    </lineage>
</organism>
<gene>
    <name evidence="1" type="ORF">RCOM_2046870</name>
</gene>
<evidence type="ECO:0000313" key="2">
    <source>
        <dbReference type="Proteomes" id="UP000008311"/>
    </source>
</evidence>
<name>B9TLM3_RICCO</name>
<dbReference type="InParanoid" id="B9TLM3"/>
<dbReference type="EMBL" id="EQ987141">
    <property type="protein sequence ID" value="EEF23240.1"/>
    <property type="molecule type" value="Genomic_DNA"/>
</dbReference>